<evidence type="ECO:0000313" key="11">
    <source>
        <dbReference type="EMBL" id="EKN64282.1"/>
    </source>
</evidence>
<dbReference type="RefSeq" id="WP_003332150.1">
    <property type="nucleotide sequence ID" value="NZ_AJLR01000120.1"/>
</dbReference>
<evidence type="ECO:0000256" key="8">
    <source>
        <dbReference type="ARBA" id="ARBA00023136"/>
    </source>
</evidence>
<evidence type="ECO:0000256" key="10">
    <source>
        <dbReference type="HAMAP-Rule" id="MF_00330"/>
    </source>
</evidence>
<comment type="subunit">
    <text evidence="10">Forms an energy-coupling factor (ECF) transporter complex composed of an ATP-binding protein (A component, CbiO), a transmembrane protein (T component, CbiQ) and 2 possible substrate-capture proteins (S components, CbiM and CbiN) of unknown stoichimetry.</text>
</comment>
<protein>
    <recommendedName>
        <fullName evidence="10">Cobalt transport protein CbiN</fullName>
    </recommendedName>
    <alternativeName>
        <fullName evidence="10">Energy-coupling factor transporter probable substrate-capture protein CbiN</fullName>
        <shortName evidence="10">ECF transporter S component CbiN</shortName>
    </alternativeName>
</protein>
<evidence type="ECO:0000256" key="3">
    <source>
        <dbReference type="ARBA" id="ARBA00022475"/>
    </source>
</evidence>
<proteinExistence type="inferred from homology"/>
<dbReference type="InterPro" id="IPR003705">
    <property type="entry name" value="CbiN"/>
</dbReference>
<gene>
    <name evidence="10" type="primary">cbiN</name>
    <name evidence="11" type="ORF">BAZO_13839</name>
</gene>
<dbReference type="GO" id="GO:0005886">
    <property type="term" value="C:plasma membrane"/>
    <property type="evidence" value="ECO:0007669"/>
    <property type="project" value="UniProtKB-SubCell"/>
</dbReference>
<reference evidence="11 12" key="1">
    <citation type="journal article" date="2012" name="Front. Microbiol.">
        <title>Redundancy and modularity in membrane-associated dissimilatory nitrate reduction in Bacillus.</title>
        <authorList>
            <person name="Heylen K."/>
            <person name="Keltjens J."/>
        </authorList>
    </citation>
    <scope>NUCLEOTIDE SEQUENCE [LARGE SCALE GENOMIC DNA]</scope>
    <source>
        <strain evidence="11 12">LMG 9581</strain>
    </source>
</reference>
<comment type="caution">
    <text evidence="10">Lacks conserved residue(s) required for the propagation of feature annotation.</text>
</comment>
<keyword evidence="1 10" id="KW-0171">Cobalt transport</keyword>
<accession>K6CVM4</accession>
<comment type="function">
    <text evidence="10">Part of the energy-coupling factor (ECF) transporter complex CbiMNOQ involved in cobalt import.</text>
</comment>
<name>K6CVM4_SCHAZ</name>
<keyword evidence="12" id="KW-1185">Reference proteome</keyword>
<dbReference type="GO" id="GO:0015087">
    <property type="term" value="F:cobalt ion transmembrane transporter activity"/>
    <property type="evidence" value="ECO:0007669"/>
    <property type="project" value="UniProtKB-UniRule"/>
</dbReference>
<evidence type="ECO:0000256" key="5">
    <source>
        <dbReference type="ARBA" id="ARBA00022692"/>
    </source>
</evidence>
<dbReference type="AlphaFoldDB" id="K6CVM4"/>
<evidence type="ECO:0000256" key="4">
    <source>
        <dbReference type="ARBA" id="ARBA00022573"/>
    </source>
</evidence>
<dbReference type="PANTHER" id="PTHR38662">
    <property type="entry name" value="COBALT TRANSPORT PROTEIN CBIN"/>
    <property type="match status" value="1"/>
</dbReference>
<comment type="similarity">
    <text evidence="10">Belongs to the CbiN family.</text>
</comment>
<dbReference type="PANTHER" id="PTHR38662:SF1">
    <property type="entry name" value="COBALT TRANSPORT PROTEIN CBIN"/>
    <property type="match status" value="1"/>
</dbReference>
<dbReference type="STRING" id="1131731.BAZO_13839"/>
<dbReference type="PATRIC" id="fig|1131731.3.peg.2837"/>
<evidence type="ECO:0000256" key="1">
    <source>
        <dbReference type="ARBA" id="ARBA00022426"/>
    </source>
</evidence>
<dbReference type="UniPathway" id="UPA00148"/>
<evidence type="ECO:0000256" key="9">
    <source>
        <dbReference type="ARBA" id="ARBA00023285"/>
    </source>
</evidence>
<keyword evidence="6 10" id="KW-1133">Transmembrane helix</keyword>
<dbReference type="GeneID" id="89469705"/>
<evidence type="ECO:0000313" key="12">
    <source>
        <dbReference type="Proteomes" id="UP000006315"/>
    </source>
</evidence>
<keyword evidence="2 10" id="KW-0813">Transport</keyword>
<keyword evidence="8 10" id="KW-0472">Membrane</keyword>
<keyword evidence="5 10" id="KW-0812">Transmembrane</keyword>
<comment type="subcellular location">
    <subcellularLocation>
        <location evidence="10">Cell membrane</location>
        <topology evidence="10">Multi-pass membrane protein</topology>
    </subcellularLocation>
</comment>
<keyword evidence="4 10" id="KW-0169">Cobalamin biosynthesis</keyword>
<dbReference type="GO" id="GO:0009236">
    <property type="term" value="P:cobalamin biosynthetic process"/>
    <property type="evidence" value="ECO:0007669"/>
    <property type="project" value="UniProtKB-UniRule"/>
</dbReference>
<evidence type="ECO:0000256" key="2">
    <source>
        <dbReference type="ARBA" id="ARBA00022448"/>
    </source>
</evidence>
<comment type="caution">
    <text evidence="11">The sequence shown here is derived from an EMBL/GenBank/DDBJ whole genome shotgun (WGS) entry which is preliminary data.</text>
</comment>
<keyword evidence="9 10" id="KW-0170">Cobalt</keyword>
<dbReference type="Proteomes" id="UP000006315">
    <property type="component" value="Unassembled WGS sequence"/>
</dbReference>
<sequence>MKNKWLIILAIIITFSPLLFLGNAEFLGADSIAEEQIQVLAPHYVPWFSSIFEPKSGEVESLLFALQAALGAGFIGYVIGLFKGRKESSAKQ</sequence>
<dbReference type="NCBIfam" id="NF002780">
    <property type="entry name" value="PRK02898.1"/>
    <property type="match status" value="1"/>
</dbReference>
<feature type="transmembrane region" description="Helical" evidence="10">
    <location>
        <begin position="62"/>
        <end position="82"/>
    </location>
</feature>
<keyword evidence="7 10" id="KW-0406">Ion transport</keyword>
<evidence type="ECO:0000256" key="6">
    <source>
        <dbReference type="ARBA" id="ARBA00022989"/>
    </source>
</evidence>
<evidence type="ECO:0000256" key="7">
    <source>
        <dbReference type="ARBA" id="ARBA00023065"/>
    </source>
</evidence>
<comment type="pathway">
    <text evidence="10">Cofactor biosynthesis; adenosylcobalamin biosynthesis.</text>
</comment>
<organism evidence="11 12">
    <name type="scientific">Schinkia azotoformans LMG 9581</name>
    <dbReference type="NCBI Taxonomy" id="1131731"/>
    <lineage>
        <taxon>Bacteria</taxon>
        <taxon>Bacillati</taxon>
        <taxon>Bacillota</taxon>
        <taxon>Bacilli</taxon>
        <taxon>Bacillales</taxon>
        <taxon>Bacillaceae</taxon>
        <taxon>Calidifontibacillus/Schinkia group</taxon>
        <taxon>Schinkia</taxon>
    </lineage>
</organism>
<dbReference type="HAMAP" id="MF_00330">
    <property type="entry name" value="CbiN"/>
    <property type="match status" value="1"/>
</dbReference>
<dbReference type="Pfam" id="PF02553">
    <property type="entry name" value="CbiN"/>
    <property type="match status" value="1"/>
</dbReference>
<keyword evidence="3 10" id="KW-1003">Cell membrane</keyword>
<dbReference type="EMBL" id="AJLR01000120">
    <property type="protein sequence ID" value="EKN64282.1"/>
    <property type="molecule type" value="Genomic_DNA"/>
</dbReference>